<feature type="chain" id="PRO_5042235993" description="SMP-30/Gluconolactonase/LRE-like region domain-containing protein" evidence="1">
    <location>
        <begin position="20"/>
        <end position="319"/>
    </location>
</feature>
<sequence length="319" mass="32741">MLFAPTIHLLLALAGSAVAVANLPTQILYQSPIGLFLENIAVRPSSGKLLLTSVLSPTLHTFDTAAENATLDEVYTFPNATALTGITEYRPDVYAVVASELNVSTISAAPGSIAIWSVDFTSGAPIPKIAARLPRSTLTNGLSTAPGRPDIVLAADSDLGAAYEINMHTGAVRVLIQNAALAPGAPPPALGINGLHPHGGSLYFTNSALNTFGRVPLSGGAPEVLGSLPPAAGSGYDDFTFDAEGRAWVATHPGSVQLFYALKNGTWVQETAAGNVTGSTVFQGPTSAAFGRCGGKEKILYVTTAGGQVIAVDTSSIKN</sequence>
<dbReference type="EMBL" id="JARIHO010000039">
    <property type="protein sequence ID" value="KAJ7328418.1"/>
    <property type="molecule type" value="Genomic_DNA"/>
</dbReference>
<dbReference type="AlphaFoldDB" id="A0AAD7EK80"/>
<name>A0AAD7EK80_9AGAR</name>
<accession>A0AAD7EK80</accession>
<reference evidence="2" key="1">
    <citation type="submission" date="2023-03" db="EMBL/GenBank/DDBJ databases">
        <title>Massive genome expansion in bonnet fungi (Mycena s.s.) driven by repeated elements and novel gene families across ecological guilds.</title>
        <authorList>
            <consortium name="Lawrence Berkeley National Laboratory"/>
            <person name="Harder C.B."/>
            <person name="Miyauchi S."/>
            <person name="Viragh M."/>
            <person name="Kuo A."/>
            <person name="Thoen E."/>
            <person name="Andreopoulos B."/>
            <person name="Lu D."/>
            <person name="Skrede I."/>
            <person name="Drula E."/>
            <person name="Henrissat B."/>
            <person name="Morin E."/>
            <person name="Kohler A."/>
            <person name="Barry K."/>
            <person name="LaButti K."/>
            <person name="Morin E."/>
            <person name="Salamov A."/>
            <person name="Lipzen A."/>
            <person name="Mereny Z."/>
            <person name="Hegedus B."/>
            <person name="Baldrian P."/>
            <person name="Stursova M."/>
            <person name="Weitz H."/>
            <person name="Taylor A."/>
            <person name="Grigoriev I.V."/>
            <person name="Nagy L.G."/>
            <person name="Martin F."/>
            <person name="Kauserud H."/>
        </authorList>
    </citation>
    <scope>NUCLEOTIDE SEQUENCE</scope>
    <source>
        <strain evidence="2">CBHHK002</strain>
    </source>
</reference>
<dbReference type="InterPro" id="IPR052998">
    <property type="entry name" value="Hetero-Diels-Alderase-like"/>
</dbReference>
<dbReference type="PANTHER" id="PTHR42060:SF1">
    <property type="entry name" value="NHL REPEAT-CONTAINING PROTEIN"/>
    <property type="match status" value="1"/>
</dbReference>
<evidence type="ECO:0008006" key="4">
    <source>
        <dbReference type="Google" id="ProtNLM"/>
    </source>
</evidence>
<protein>
    <recommendedName>
        <fullName evidence="4">SMP-30/Gluconolactonase/LRE-like region domain-containing protein</fullName>
    </recommendedName>
</protein>
<gene>
    <name evidence="2" type="ORF">DFH08DRAFT_883889</name>
</gene>
<keyword evidence="1" id="KW-0732">Signal</keyword>
<comment type="caution">
    <text evidence="2">The sequence shown here is derived from an EMBL/GenBank/DDBJ whole genome shotgun (WGS) entry which is preliminary data.</text>
</comment>
<keyword evidence="3" id="KW-1185">Reference proteome</keyword>
<dbReference type="InterPro" id="IPR011042">
    <property type="entry name" value="6-blade_b-propeller_TolB-like"/>
</dbReference>
<organism evidence="2 3">
    <name type="scientific">Mycena albidolilacea</name>
    <dbReference type="NCBI Taxonomy" id="1033008"/>
    <lineage>
        <taxon>Eukaryota</taxon>
        <taxon>Fungi</taxon>
        <taxon>Dikarya</taxon>
        <taxon>Basidiomycota</taxon>
        <taxon>Agaricomycotina</taxon>
        <taxon>Agaricomycetes</taxon>
        <taxon>Agaricomycetidae</taxon>
        <taxon>Agaricales</taxon>
        <taxon>Marasmiineae</taxon>
        <taxon>Mycenaceae</taxon>
        <taxon>Mycena</taxon>
    </lineage>
</organism>
<evidence type="ECO:0000256" key="1">
    <source>
        <dbReference type="SAM" id="SignalP"/>
    </source>
</evidence>
<dbReference type="SUPFAM" id="SSF63829">
    <property type="entry name" value="Calcium-dependent phosphotriesterase"/>
    <property type="match status" value="1"/>
</dbReference>
<dbReference type="Proteomes" id="UP001218218">
    <property type="component" value="Unassembled WGS sequence"/>
</dbReference>
<dbReference type="PANTHER" id="PTHR42060">
    <property type="entry name" value="NHL REPEAT-CONTAINING PROTEIN-RELATED"/>
    <property type="match status" value="1"/>
</dbReference>
<evidence type="ECO:0000313" key="3">
    <source>
        <dbReference type="Proteomes" id="UP001218218"/>
    </source>
</evidence>
<feature type="signal peptide" evidence="1">
    <location>
        <begin position="1"/>
        <end position="19"/>
    </location>
</feature>
<proteinExistence type="predicted"/>
<evidence type="ECO:0000313" key="2">
    <source>
        <dbReference type="EMBL" id="KAJ7328418.1"/>
    </source>
</evidence>
<dbReference type="Gene3D" id="2.120.10.30">
    <property type="entry name" value="TolB, C-terminal domain"/>
    <property type="match status" value="1"/>
</dbReference>